<reference evidence="2 3" key="1">
    <citation type="submission" date="2019-04" db="EMBL/GenBank/DDBJ databases">
        <authorList>
            <person name="Feng G."/>
            <person name="Zhang J."/>
            <person name="Zhu H."/>
        </authorList>
    </citation>
    <scope>NUCLEOTIDE SEQUENCE [LARGE SCALE GENOMIC DNA]</scope>
    <source>
        <strain evidence="2 3">92R-1</strain>
    </source>
</reference>
<evidence type="ECO:0000256" key="1">
    <source>
        <dbReference type="SAM" id="SignalP"/>
    </source>
</evidence>
<gene>
    <name evidence="2" type="ORF">EU556_21590</name>
</gene>
<evidence type="ECO:0000313" key="2">
    <source>
        <dbReference type="EMBL" id="TGE04777.1"/>
    </source>
</evidence>
<proteinExistence type="predicted"/>
<protein>
    <recommendedName>
        <fullName evidence="4">DUF541 domain-containing protein</fullName>
    </recommendedName>
</protein>
<feature type="signal peptide" evidence="1">
    <location>
        <begin position="1"/>
        <end position="21"/>
    </location>
</feature>
<comment type="caution">
    <text evidence="2">The sequence shown here is derived from an EMBL/GenBank/DDBJ whole genome shotgun (WGS) entry which is preliminary data.</text>
</comment>
<name>A0A4Z0P210_9BACT</name>
<sequence>MKRLFYLMGCLLILSSSPMMAQGDQPNVVVVRAIESNLNLIIITARGGATHAREELKFAGKNYSEQVTAKYQQLIDSYLQQGFVLQSMTSQAYANSTFVFVKAPKP</sequence>
<accession>A0A4Z0P210</accession>
<dbReference type="OrthoDB" id="883283at2"/>
<keyword evidence="3" id="KW-1185">Reference proteome</keyword>
<organism evidence="2 3">
    <name type="scientific">Hymenobacter fodinae</name>
    <dbReference type="NCBI Taxonomy" id="2510796"/>
    <lineage>
        <taxon>Bacteria</taxon>
        <taxon>Pseudomonadati</taxon>
        <taxon>Bacteroidota</taxon>
        <taxon>Cytophagia</taxon>
        <taxon>Cytophagales</taxon>
        <taxon>Hymenobacteraceae</taxon>
        <taxon>Hymenobacter</taxon>
    </lineage>
</organism>
<dbReference type="Proteomes" id="UP000298337">
    <property type="component" value="Unassembled WGS sequence"/>
</dbReference>
<evidence type="ECO:0008006" key="4">
    <source>
        <dbReference type="Google" id="ProtNLM"/>
    </source>
</evidence>
<keyword evidence="1" id="KW-0732">Signal</keyword>
<evidence type="ECO:0000313" key="3">
    <source>
        <dbReference type="Proteomes" id="UP000298337"/>
    </source>
</evidence>
<feature type="chain" id="PRO_5021404874" description="DUF541 domain-containing protein" evidence="1">
    <location>
        <begin position="22"/>
        <end position="106"/>
    </location>
</feature>
<dbReference type="EMBL" id="SRLA01000005">
    <property type="protein sequence ID" value="TGE04777.1"/>
    <property type="molecule type" value="Genomic_DNA"/>
</dbReference>
<dbReference type="AlphaFoldDB" id="A0A4Z0P210"/>
<dbReference type="RefSeq" id="WP_135436238.1">
    <property type="nucleotide sequence ID" value="NZ_SRLA01000005.1"/>
</dbReference>